<dbReference type="SUPFAM" id="SSF55729">
    <property type="entry name" value="Acyl-CoA N-acyltransferases (Nat)"/>
    <property type="match status" value="1"/>
</dbReference>
<dbReference type="PROSITE" id="PS51186">
    <property type="entry name" value="GNAT"/>
    <property type="match status" value="1"/>
</dbReference>
<dbReference type="STRING" id="33978.A6M13_14575"/>
<name>A0A1C0YCP7_9BACL</name>
<sequence>MIIRKANIKDAQGIAKVHVDTWRTTYEGIIPTEFLNKLDYSERKNSWENNIMRTENIVFVVENEEGQIIGFADTSRRANNLELNSIDLTSLYLLEAYQGRGIGNLLIKTLFEHYKNKGYDKVYVDVLADNNTRYFYEYLGAKFVRNIQIKIGGKILDESIYVWGSVNDVLKKLEM</sequence>
<dbReference type="InterPro" id="IPR000182">
    <property type="entry name" value="GNAT_dom"/>
</dbReference>
<evidence type="ECO:0000313" key="2">
    <source>
        <dbReference type="EMBL" id="OCS84921.1"/>
    </source>
</evidence>
<dbReference type="GO" id="GO:0016747">
    <property type="term" value="F:acyltransferase activity, transferring groups other than amino-acyl groups"/>
    <property type="evidence" value="ECO:0007669"/>
    <property type="project" value="InterPro"/>
</dbReference>
<dbReference type="OrthoDB" id="5292888at2"/>
<dbReference type="CDD" id="cd04301">
    <property type="entry name" value="NAT_SF"/>
    <property type="match status" value="1"/>
</dbReference>
<dbReference type="EMBL" id="MASJ01000018">
    <property type="protein sequence ID" value="OCS84921.1"/>
    <property type="molecule type" value="Genomic_DNA"/>
</dbReference>
<gene>
    <name evidence="2" type="ORF">A6M13_14575</name>
</gene>
<evidence type="ECO:0000259" key="1">
    <source>
        <dbReference type="PROSITE" id="PS51186"/>
    </source>
</evidence>
<organism evidence="2 3">
    <name type="scientific">Caryophanon tenue</name>
    <dbReference type="NCBI Taxonomy" id="33978"/>
    <lineage>
        <taxon>Bacteria</taxon>
        <taxon>Bacillati</taxon>
        <taxon>Bacillota</taxon>
        <taxon>Bacilli</taxon>
        <taxon>Bacillales</taxon>
        <taxon>Caryophanaceae</taxon>
        <taxon>Caryophanon</taxon>
    </lineage>
</organism>
<keyword evidence="3" id="KW-1185">Reference proteome</keyword>
<evidence type="ECO:0000313" key="3">
    <source>
        <dbReference type="Proteomes" id="UP000093199"/>
    </source>
</evidence>
<proteinExistence type="predicted"/>
<dbReference type="Proteomes" id="UP000093199">
    <property type="component" value="Unassembled WGS sequence"/>
</dbReference>
<feature type="domain" description="N-acetyltransferase" evidence="1">
    <location>
        <begin position="1"/>
        <end position="175"/>
    </location>
</feature>
<keyword evidence="2" id="KW-0808">Transferase</keyword>
<dbReference type="AlphaFoldDB" id="A0A1C0YCP7"/>
<accession>A0A1C0YCP7</accession>
<dbReference type="Pfam" id="PF00583">
    <property type="entry name" value="Acetyltransf_1"/>
    <property type="match status" value="1"/>
</dbReference>
<dbReference type="Gene3D" id="3.40.630.30">
    <property type="match status" value="1"/>
</dbReference>
<dbReference type="RefSeq" id="WP_066545413.1">
    <property type="nucleotide sequence ID" value="NZ_MASJ01000018.1"/>
</dbReference>
<protein>
    <submittedName>
        <fullName evidence="2">GNAT family acetyltransferase</fullName>
    </submittedName>
</protein>
<reference evidence="2 3" key="1">
    <citation type="submission" date="2016-07" db="EMBL/GenBank/DDBJ databases">
        <title>Caryophanon tenue genome sequencing.</title>
        <authorList>
            <person name="Verma A."/>
            <person name="Pal Y."/>
            <person name="Krishnamurthi S."/>
        </authorList>
    </citation>
    <scope>NUCLEOTIDE SEQUENCE [LARGE SCALE GENOMIC DNA]</scope>
    <source>
        <strain evidence="2 3">DSM 14152</strain>
    </source>
</reference>
<comment type="caution">
    <text evidence="2">The sequence shown here is derived from an EMBL/GenBank/DDBJ whole genome shotgun (WGS) entry which is preliminary data.</text>
</comment>
<dbReference type="InterPro" id="IPR016181">
    <property type="entry name" value="Acyl_CoA_acyltransferase"/>
</dbReference>